<dbReference type="RefSeq" id="WP_089262706.1">
    <property type="nucleotide sequence ID" value="NZ_FZNV01000008.1"/>
</dbReference>
<feature type="chain" id="PRO_5046328178" description="DUF4890 domain-containing protein" evidence="2">
    <location>
        <begin position="19"/>
        <end position="150"/>
    </location>
</feature>
<feature type="region of interest" description="Disordered" evidence="1">
    <location>
        <begin position="125"/>
        <end position="150"/>
    </location>
</feature>
<proteinExistence type="predicted"/>
<name>A0ABY1SLG2_9FLAO</name>
<organism evidence="3 4">
    <name type="scientific">Maribacter sedimenticola</name>
    <dbReference type="NCBI Taxonomy" id="228956"/>
    <lineage>
        <taxon>Bacteria</taxon>
        <taxon>Pseudomonadati</taxon>
        <taxon>Bacteroidota</taxon>
        <taxon>Flavobacteriia</taxon>
        <taxon>Flavobacteriales</taxon>
        <taxon>Flavobacteriaceae</taxon>
        <taxon>Maribacter</taxon>
    </lineage>
</organism>
<comment type="caution">
    <text evidence="3">The sequence shown here is derived from an EMBL/GenBank/DDBJ whole genome shotgun (WGS) entry which is preliminary data.</text>
</comment>
<feature type="signal peptide" evidence="2">
    <location>
        <begin position="1"/>
        <end position="18"/>
    </location>
</feature>
<gene>
    <name evidence="3" type="ORF">SAMN04488009_3625</name>
</gene>
<protein>
    <recommendedName>
        <fullName evidence="5">DUF4890 domain-containing protein</fullName>
    </recommendedName>
</protein>
<dbReference type="Proteomes" id="UP000198337">
    <property type="component" value="Unassembled WGS sequence"/>
</dbReference>
<evidence type="ECO:0000313" key="4">
    <source>
        <dbReference type="Proteomes" id="UP000198337"/>
    </source>
</evidence>
<dbReference type="Gene3D" id="1.20.120.1490">
    <property type="match status" value="1"/>
</dbReference>
<keyword evidence="4" id="KW-1185">Reference proteome</keyword>
<evidence type="ECO:0000313" key="3">
    <source>
        <dbReference type="EMBL" id="SNR75617.1"/>
    </source>
</evidence>
<dbReference type="EMBL" id="FZNV01000008">
    <property type="protein sequence ID" value="SNR75617.1"/>
    <property type="molecule type" value="Genomic_DNA"/>
</dbReference>
<evidence type="ECO:0000256" key="1">
    <source>
        <dbReference type="SAM" id="MobiDB-lite"/>
    </source>
</evidence>
<keyword evidence="2" id="KW-0732">Signal</keyword>
<feature type="compositionally biased region" description="Basic residues" evidence="1">
    <location>
        <begin position="128"/>
        <end position="150"/>
    </location>
</feature>
<evidence type="ECO:0000256" key="2">
    <source>
        <dbReference type="SAM" id="SignalP"/>
    </source>
</evidence>
<accession>A0ABY1SLG2</accession>
<evidence type="ECO:0008006" key="5">
    <source>
        <dbReference type="Google" id="ProtNLM"/>
    </source>
</evidence>
<reference evidence="3 4" key="1">
    <citation type="submission" date="2017-06" db="EMBL/GenBank/DDBJ databases">
        <authorList>
            <person name="Varghese N."/>
            <person name="Submissions S."/>
        </authorList>
    </citation>
    <scope>NUCLEOTIDE SEQUENCE [LARGE SCALE GENOMIC DNA]</scope>
    <source>
        <strain evidence="3 4">DSM 19840</strain>
    </source>
</reference>
<sequence length="150" mass="17906">MKKLVLAILVMAGLSATAQDHDMKYKRGTMKDLSPEQVATLQTKKMTLALDLNETQQSKLKSIFIEEAKMRKSRMEDFKAQKEDGKKLTAEERYKRQNERLDHQIERKNAIKSILDAEQYAKWEKMDHHKKRKFNDKRKDHKKERRMSRE</sequence>